<dbReference type="Proteomes" id="UP000010798">
    <property type="component" value="Chromosome"/>
</dbReference>
<evidence type="ECO:0000313" key="1">
    <source>
        <dbReference type="EMBL" id="AGA27541.1"/>
    </source>
</evidence>
<evidence type="ECO:0000313" key="2">
    <source>
        <dbReference type="Proteomes" id="UP000010798"/>
    </source>
</evidence>
<gene>
    <name evidence="1" type="ordered locus">Sinac_3270</name>
</gene>
<dbReference type="STRING" id="886293.Sinac_3270"/>
<proteinExistence type="predicted"/>
<protein>
    <submittedName>
        <fullName evidence="1">Uncharacterized protein</fullName>
    </submittedName>
</protein>
<dbReference type="eggNOG" id="COG2755">
    <property type="taxonomic scope" value="Bacteria"/>
</dbReference>
<dbReference type="KEGG" id="saci:Sinac_3270"/>
<dbReference type="AlphaFoldDB" id="L0DFV4"/>
<dbReference type="HOGENOM" id="CLU_729362_0_0_0"/>
<organism evidence="1 2">
    <name type="scientific">Singulisphaera acidiphila (strain ATCC BAA-1392 / DSM 18658 / VKM B-2454 / MOB10)</name>
    <dbReference type="NCBI Taxonomy" id="886293"/>
    <lineage>
        <taxon>Bacteria</taxon>
        <taxon>Pseudomonadati</taxon>
        <taxon>Planctomycetota</taxon>
        <taxon>Planctomycetia</taxon>
        <taxon>Isosphaerales</taxon>
        <taxon>Isosphaeraceae</taxon>
        <taxon>Singulisphaera</taxon>
    </lineage>
</organism>
<accession>L0DFV4</accession>
<reference evidence="1 2" key="1">
    <citation type="submission" date="2012-02" db="EMBL/GenBank/DDBJ databases">
        <title>Complete sequence of chromosome of Singulisphaera acidiphila DSM 18658.</title>
        <authorList>
            <consortium name="US DOE Joint Genome Institute (JGI-PGF)"/>
            <person name="Lucas S."/>
            <person name="Copeland A."/>
            <person name="Lapidus A."/>
            <person name="Glavina del Rio T."/>
            <person name="Dalin E."/>
            <person name="Tice H."/>
            <person name="Bruce D."/>
            <person name="Goodwin L."/>
            <person name="Pitluck S."/>
            <person name="Peters L."/>
            <person name="Ovchinnikova G."/>
            <person name="Chertkov O."/>
            <person name="Kyrpides N."/>
            <person name="Mavromatis K."/>
            <person name="Ivanova N."/>
            <person name="Brettin T."/>
            <person name="Detter J.C."/>
            <person name="Han C."/>
            <person name="Larimer F."/>
            <person name="Land M."/>
            <person name="Hauser L."/>
            <person name="Markowitz V."/>
            <person name="Cheng J.-F."/>
            <person name="Hugenholtz P."/>
            <person name="Woyke T."/>
            <person name="Wu D."/>
            <person name="Tindall B."/>
            <person name="Pomrenke H."/>
            <person name="Brambilla E."/>
            <person name="Klenk H.-P."/>
            <person name="Eisen J.A."/>
        </authorList>
    </citation>
    <scope>NUCLEOTIDE SEQUENCE [LARGE SCALE GENOMIC DNA]</scope>
    <source>
        <strain evidence="2">ATCC BAA-1392 / DSM 18658 / VKM B-2454 / MOB10</strain>
    </source>
</reference>
<dbReference type="OrthoDB" id="267646at2"/>
<name>L0DFV4_SINAD</name>
<dbReference type="RefSeq" id="WP_015246687.1">
    <property type="nucleotide sequence ID" value="NC_019892.1"/>
</dbReference>
<dbReference type="EMBL" id="CP003364">
    <property type="protein sequence ID" value="AGA27541.1"/>
    <property type="molecule type" value="Genomic_DNA"/>
</dbReference>
<keyword evidence="2" id="KW-1185">Reference proteome</keyword>
<sequence>MSSPRLLGPASRTRSPRVSCVPVGIPPVRARVSASIPWGLLGMLGLLAVIECGVARHPLDFSDPVSLSWQLSAQAARREAPGCTILGVGDSLVKHGVIPSVLEAETGERTCNLAIARGPAPATYFLLRRALDAGARPKAVVLDFKPGVLVGSPRYNLRYWQEILTFRECLDLARSDHGGSLLVNLALGRLLPTFRGRLEVRGAILAAFRGEDSPMRLLNRVCQRNWGVNHGANVAARNPAFNGEVSAEQHKTLLSHLWYCHRVNKTYIRRILDLTAERGIRVYWLLPPVSPALQARREETGAEAGYLKFVRSFQQPYPHLTVVDGRHSGYDHTAFVDATHLDGRGAFTLTTELGSMLRRDLAGGGSVPPSRWVDLPHYHPDPSPVPLEDVEQSRILVKAGR</sequence>